<name>A0A6C0F5A5_9ZZZZ</name>
<protein>
    <submittedName>
        <fullName evidence="1">Uncharacterized protein</fullName>
    </submittedName>
</protein>
<sequence length="105" mass="11351">MVYQRRSLCRGGKCPLPALQYNINNANTSLVPIFVRNTILINTSSYQHGGRFQFANKPLNAFGKWAGCPGGSGPGYSSTNQYVPYQNCSVGPAVAGPQTICFSRC</sequence>
<evidence type="ECO:0000313" key="1">
    <source>
        <dbReference type="EMBL" id="QHT34355.1"/>
    </source>
</evidence>
<proteinExistence type="predicted"/>
<dbReference type="AlphaFoldDB" id="A0A6C0F5A5"/>
<accession>A0A6C0F5A5</accession>
<reference evidence="1" key="1">
    <citation type="journal article" date="2020" name="Nature">
        <title>Giant virus diversity and host interactions through global metagenomics.</title>
        <authorList>
            <person name="Schulz F."/>
            <person name="Roux S."/>
            <person name="Paez-Espino D."/>
            <person name="Jungbluth S."/>
            <person name="Walsh D.A."/>
            <person name="Denef V.J."/>
            <person name="McMahon K.D."/>
            <person name="Konstantinidis K.T."/>
            <person name="Eloe-Fadrosh E.A."/>
            <person name="Kyrpides N.C."/>
            <person name="Woyke T."/>
        </authorList>
    </citation>
    <scope>NUCLEOTIDE SEQUENCE</scope>
    <source>
        <strain evidence="1">GVMAG-M-3300009163-63</strain>
    </source>
</reference>
<dbReference type="EMBL" id="MN738999">
    <property type="protein sequence ID" value="QHT34355.1"/>
    <property type="molecule type" value="Genomic_DNA"/>
</dbReference>
<organism evidence="1">
    <name type="scientific">viral metagenome</name>
    <dbReference type="NCBI Taxonomy" id="1070528"/>
    <lineage>
        <taxon>unclassified sequences</taxon>
        <taxon>metagenomes</taxon>
        <taxon>organismal metagenomes</taxon>
    </lineage>
</organism>